<evidence type="ECO:0000256" key="4">
    <source>
        <dbReference type="ARBA" id="ARBA00023125"/>
    </source>
</evidence>
<dbReference type="InterPro" id="IPR036388">
    <property type="entry name" value="WH-like_DNA-bd_sf"/>
</dbReference>
<protein>
    <submittedName>
        <fullName evidence="6">DNA-binding transcriptional regulator, MocR family, contains an aminotransferase domain</fullName>
    </submittedName>
</protein>
<evidence type="ECO:0000256" key="2">
    <source>
        <dbReference type="ARBA" id="ARBA00022898"/>
    </source>
</evidence>
<dbReference type="RefSeq" id="WP_090857332.1">
    <property type="nucleotide sequence ID" value="NZ_FMZM01000007.1"/>
</dbReference>
<dbReference type="PANTHER" id="PTHR46577:SF2">
    <property type="entry name" value="TRANSCRIPTIONAL REGULATORY PROTEIN"/>
    <property type="match status" value="1"/>
</dbReference>
<dbReference type="Gene3D" id="3.40.640.10">
    <property type="entry name" value="Type I PLP-dependent aspartate aminotransferase-like (Major domain)"/>
    <property type="match status" value="1"/>
</dbReference>
<reference evidence="6 7" key="1">
    <citation type="submission" date="2016-10" db="EMBL/GenBank/DDBJ databases">
        <authorList>
            <person name="de Groot N.N."/>
        </authorList>
    </citation>
    <scope>NUCLEOTIDE SEQUENCE [LARGE SCALE GENOMIC DNA]</scope>
    <source>
        <strain evidence="6 7">CGMCC 4.6858</strain>
    </source>
</reference>
<dbReference type="InterPro" id="IPR000524">
    <property type="entry name" value="Tscrpt_reg_HTH_GntR"/>
</dbReference>
<proteinExistence type="inferred from homology"/>
<gene>
    <name evidence="6" type="ORF">SAMN05421872_107252</name>
</gene>
<keyword evidence="7" id="KW-1185">Reference proteome</keyword>
<dbReference type="Pfam" id="PF00392">
    <property type="entry name" value="GntR"/>
    <property type="match status" value="1"/>
</dbReference>
<dbReference type="AlphaFoldDB" id="A0A1G6TZA7"/>
<name>A0A1G6TZA7_9ACTN</name>
<organism evidence="6 7">
    <name type="scientific">Nocardioides lianchengensis</name>
    <dbReference type="NCBI Taxonomy" id="1045774"/>
    <lineage>
        <taxon>Bacteria</taxon>
        <taxon>Bacillati</taxon>
        <taxon>Actinomycetota</taxon>
        <taxon>Actinomycetes</taxon>
        <taxon>Propionibacteriales</taxon>
        <taxon>Nocardioidaceae</taxon>
        <taxon>Nocardioides</taxon>
    </lineage>
</organism>
<evidence type="ECO:0000256" key="5">
    <source>
        <dbReference type="ARBA" id="ARBA00023163"/>
    </source>
</evidence>
<accession>A0A1G6TZA7</accession>
<dbReference type="CDD" id="cd07377">
    <property type="entry name" value="WHTH_GntR"/>
    <property type="match status" value="1"/>
</dbReference>
<dbReference type="Proteomes" id="UP000199034">
    <property type="component" value="Unassembled WGS sequence"/>
</dbReference>
<dbReference type="SUPFAM" id="SSF53383">
    <property type="entry name" value="PLP-dependent transferases"/>
    <property type="match status" value="1"/>
</dbReference>
<evidence type="ECO:0000313" key="6">
    <source>
        <dbReference type="EMBL" id="SDD34419.1"/>
    </source>
</evidence>
<dbReference type="SUPFAM" id="SSF46785">
    <property type="entry name" value="Winged helix' DNA-binding domain"/>
    <property type="match status" value="1"/>
</dbReference>
<dbReference type="EMBL" id="FMZM01000007">
    <property type="protein sequence ID" value="SDD34419.1"/>
    <property type="molecule type" value="Genomic_DNA"/>
</dbReference>
<dbReference type="Gene3D" id="3.90.1150.10">
    <property type="entry name" value="Aspartate Aminotransferase, domain 1"/>
    <property type="match status" value="1"/>
</dbReference>
<dbReference type="InterPro" id="IPR004839">
    <property type="entry name" value="Aminotransferase_I/II_large"/>
</dbReference>
<dbReference type="SMART" id="SM00345">
    <property type="entry name" value="HTH_GNTR"/>
    <property type="match status" value="1"/>
</dbReference>
<dbReference type="GO" id="GO:0008483">
    <property type="term" value="F:transaminase activity"/>
    <property type="evidence" value="ECO:0007669"/>
    <property type="project" value="UniProtKB-KW"/>
</dbReference>
<dbReference type="STRING" id="1045774.SAMN05421872_107252"/>
<dbReference type="InterPro" id="IPR015424">
    <property type="entry name" value="PyrdxlP-dep_Trfase"/>
</dbReference>
<keyword evidence="2" id="KW-0663">Pyridoxal phosphate</keyword>
<dbReference type="PROSITE" id="PS50949">
    <property type="entry name" value="HTH_GNTR"/>
    <property type="match status" value="1"/>
</dbReference>
<dbReference type="Pfam" id="PF00155">
    <property type="entry name" value="Aminotran_1_2"/>
    <property type="match status" value="1"/>
</dbReference>
<dbReference type="InterPro" id="IPR051446">
    <property type="entry name" value="HTH_trans_reg/aminotransferase"/>
</dbReference>
<evidence type="ECO:0000256" key="3">
    <source>
        <dbReference type="ARBA" id="ARBA00023015"/>
    </source>
</evidence>
<keyword evidence="4 6" id="KW-0238">DNA-binding</keyword>
<comment type="similarity">
    <text evidence="1">In the C-terminal section; belongs to the class-I pyridoxal-phosphate-dependent aminotransferase family.</text>
</comment>
<dbReference type="Gene3D" id="1.10.10.10">
    <property type="entry name" value="Winged helix-like DNA-binding domain superfamily/Winged helix DNA-binding domain"/>
    <property type="match status" value="1"/>
</dbReference>
<dbReference type="OrthoDB" id="9802328at2"/>
<dbReference type="InterPro" id="IPR015422">
    <property type="entry name" value="PyrdxlP-dep_Trfase_small"/>
</dbReference>
<dbReference type="GO" id="GO:0030170">
    <property type="term" value="F:pyridoxal phosphate binding"/>
    <property type="evidence" value="ECO:0007669"/>
    <property type="project" value="InterPro"/>
</dbReference>
<sequence>MNDDNSRGALLSALRDLVAAGPVGARLPSVRELQRHFQVSPLTVQQAVRQLNGEGLVDVRPGAGTFVAAAPPTTRSADLGWQHVALGGHAPPDASRTLALHAEPGAGVVRLAGGYLDQTLVPEKPLSAALARAVRRTGAWGRAPVEGIESLRQLFAREIGGVDAADVLITSGGQSALSIAIRALTRPGDAVVLETPTYAGFISIARSHALEVHPVPTDADGLRTDVLDRVLASSGARLVVVQPLHANPTGSTLAAGRRRELLALARSYGAFVLEDDYARDLTIDGPAPSTLVSQDVDGHVVHVRSLSKPVAPALRVAALVARGPALNRLRAAKTLDDFYVSRPLQEAAVDFLSSPAAGRHRRTVARELGARRDTLLSEVRARLAGASVDTVPGGGMHLWVRLPDGVDDVDLAARARGAGVLVSAGSAWFPTEPDASYLRLTYGETPVPLLVEGVRRLATVLVG</sequence>
<dbReference type="InterPro" id="IPR015421">
    <property type="entry name" value="PyrdxlP-dep_Trfase_major"/>
</dbReference>
<keyword evidence="5" id="KW-0804">Transcription</keyword>
<dbReference type="GO" id="GO:0003677">
    <property type="term" value="F:DNA binding"/>
    <property type="evidence" value="ECO:0007669"/>
    <property type="project" value="UniProtKB-KW"/>
</dbReference>
<keyword evidence="3" id="KW-0805">Transcription regulation</keyword>
<dbReference type="GO" id="GO:0003700">
    <property type="term" value="F:DNA-binding transcription factor activity"/>
    <property type="evidence" value="ECO:0007669"/>
    <property type="project" value="InterPro"/>
</dbReference>
<dbReference type="InterPro" id="IPR036390">
    <property type="entry name" value="WH_DNA-bd_sf"/>
</dbReference>
<dbReference type="PANTHER" id="PTHR46577">
    <property type="entry name" value="HTH-TYPE TRANSCRIPTIONAL REGULATORY PROTEIN GABR"/>
    <property type="match status" value="1"/>
</dbReference>
<evidence type="ECO:0000313" key="7">
    <source>
        <dbReference type="Proteomes" id="UP000199034"/>
    </source>
</evidence>
<evidence type="ECO:0000256" key="1">
    <source>
        <dbReference type="ARBA" id="ARBA00005384"/>
    </source>
</evidence>
<keyword evidence="6" id="KW-0032">Aminotransferase</keyword>
<dbReference type="CDD" id="cd00609">
    <property type="entry name" value="AAT_like"/>
    <property type="match status" value="1"/>
</dbReference>
<keyword evidence="6" id="KW-0808">Transferase</keyword>